<keyword evidence="12" id="KW-1185">Reference proteome</keyword>
<sequence length="585" mass="65285">MSKTRQPSAIIVGAGAGGIATAARLAKAGFAVTVLEKNPFTGGRCSLIHHEGWRFDQGPSLLLLPKLFAETFHDLGTTLEAEGVELLRCPTNYSVWFSDGERFELSTDLARMKTQIERWEGKDGFRRYLAWLREAHNHYELSVRDVLHKNFTSLRDVLSPAFVVTGLSIHPLHSIWTRACKYFWTERLRRVFTFATMYMGMSPFDAPATYSLLQYTELAEGIWYPRGGFHAVLEALVRLGERLGVQYRLSTPVKQVVTLPDGKTVRGVQLESGEVLEADVVVINADLVYAYSNLFPQEQQQPGLARYGRSLRAKAGSCSSISFYWSVRRKVPELQTHNIFLADEYRESFDAIFDRQDLPREPSFYVNVPSRIDPSAAPEGCDALIALVPTGHLRDSRGFGPGTTTVVKDDDGVPRELDWPALVDRARRAVLETVAARTGCGDLSESIVHEEVNDPRAWEAKFNLDKGSILGLSHSFLNVLSFRPRTRARGFRGAYFVGASTHPGTGVPIVLAGSRLTADQVLDDLGLPVPWRGVPSAILDQGVPQDLSTRKLDRLNPPRRGAAVAFLLLLIVWFALYVRYWRPVV</sequence>
<evidence type="ECO:0000256" key="6">
    <source>
        <dbReference type="ARBA" id="ARBA00023002"/>
    </source>
</evidence>
<evidence type="ECO:0000256" key="7">
    <source>
        <dbReference type="ARBA" id="ARBA00034551"/>
    </source>
</evidence>
<dbReference type="EMBL" id="QJNS01000061">
    <property type="protein sequence ID" value="RYO90147.1"/>
    <property type="molecule type" value="Genomic_DNA"/>
</dbReference>
<evidence type="ECO:0000256" key="1">
    <source>
        <dbReference type="ARBA" id="ARBA00001911"/>
    </source>
</evidence>
<keyword evidence="9" id="KW-0472">Membrane</keyword>
<organism evidence="11 12">
    <name type="scientific">Monosporascus cannonballus</name>
    <dbReference type="NCBI Taxonomy" id="155416"/>
    <lineage>
        <taxon>Eukaryota</taxon>
        <taxon>Fungi</taxon>
        <taxon>Dikarya</taxon>
        <taxon>Ascomycota</taxon>
        <taxon>Pezizomycotina</taxon>
        <taxon>Sordariomycetes</taxon>
        <taxon>Xylariomycetidae</taxon>
        <taxon>Xylariales</taxon>
        <taxon>Xylariales incertae sedis</taxon>
        <taxon>Monosporascus</taxon>
    </lineage>
</organism>
<evidence type="ECO:0000313" key="11">
    <source>
        <dbReference type="EMBL" id="RYO90147.1"/>
    </source>
</evidence>
<evidence type="ECO:0000313" key="12">
    <source>
        <dbReference type="Proteomes" id="UP000294003"/>
    </source>
</evidence>
<dbReference type="InterPro" id="IPR002937">
    <property type="entry name" value="Amino_oxidase"/>
</dbReference>
<evidence type="ECO:0000256" key="5">
    <source>
        <dbReference type="ARBA" id="ARBA00022746"/>
    </source>
</evidence>
<feature type="domain" description="Amine oxidase" evidence="10">
    <location>
        <begin position="17"/>
        <end position="314"/>
    </location>
</feature>
<evidence type="ECO:0000256" key="9">
    <source>
        <dbReference type="SAM" id="Phobius"/>
    </source>
</evidence>
<evidence type="ECO:0000256" key="8">
    <source>
        <dbReference type="RuleBase" id="RU362075"/>
    </source>
</evidence>
<reference evidence="11 12" key="1">
    <citation type="submission" date="2018-06" db="EMBL/GenBank/DDBJ databases">
        <title>Complete Genomes of Monosporascus.</title>
        <authorList>
            <person name="Robinson A.J."/>
            <person name="Natvig D.O."/>
        </authorList>
    </citation>
    <scope>NUCLEOTIDE SEQUENCE [LARGE SCALE GENOMIC DNA]</scope>
    <source>
        <strain evidence="11 12">CBS 609.92</strain>
    </source>
</reference>
<keyword evidence="5 8" id="KW-0125">Carotenoid biosynthesis</keyword>
<gene>
    <name evidence="11" type="ORF">DL762_002872</name>
</gene>
<feature type="transmembrane region" description="Helical" evidence="9">
    <location>
        <begin position="561"/>
        <end position="580"/>
    </location>
</feature>
<dbReference type="PANTHER" id="PTHR43734">
    <property type="entry name" value="PHYTOENE DESATURASE"/>
    <property type="match status" value="1"/>
</dbReference>
<evidence type="ECO:0000256" key="3">
    <source>
        <dbReference type="ARBA" id="ARBA00006046"/>
    </source>
</evidence>
<comment type="pathway">
    <text evidence="2 8">Carotenoid biosynthesis.</text>
</comment>
<evidence type="ECO:0000256" key="4">
    <source>
        <dbReference type="ARBA" id="ARBA00013293"/>
    </source>
</evidence>
<proteinExistence type="inferred from homology"/>
<keyword evidence="9" id="KW-1133">Transmembrane helix</keyword>
<keyword evidence="9" id="KW-0812">Transmembrane</keyword>
<dbReference type="PANTHER" id="PTHR43734:SF1">
    <property type="entry name" value="PHYTOENE DESATURASE"/>
    <property type="match status" value="1"/>
</dbReference>
<dbReference type="SUPFAM" id="SSF51905">
    <property type="entry name" value="FAD/NAD(P)-binding domain"/>
    <property type="match status" value="1"/>
</dbReference>
<comment type="caution">
    <text evidence="11">The sequence shown here is derived from an EMBL/GenBank/DDBJ whole genome shotgun (WGS) entry which is preliminary data.</text>
</comment>
<dbReference type="NCBIfam" id="TIGR02734">
    <property type="entry name" value="crtI_fam"/>
    <property type="match status" value="1"/>
</dbReference>
<dbReference type="Gene3D" id="3.50.50.60">
    <property type="entry name" value="FAD/NAD(P)-binding domain"/>
    <property type="match status" value="2"/>
</dbReference>
<dbReference type="Proteomes" id="UP000294003">
    <property type="component" value="Unassembled WGS sequence"/>
</dbReference>
<accession>A0ABY0HGS7</accession>
<protein>
    <recommendedName>
        <fullName evidence="4">Phytoene desaturase</fullName>
    </recommendedName>
    <alternativeName>
        <fullName evidence="7">Phytoene desaturase (3,4-didehydrolycopene-forming)</fullName>
    </alternativeName>
</protein>
<dbReference type="PROSITE" id="PS00982">
    <property type="entry name" value="PHYTOENE_DH"/>
    <property type="match status" value="1"/>
</dbReference>
<dbReference type="InterPro" id="IPR014105">
    <property type="entry name" value="Carotenoid/retinoid_OxRdtase"/>
</dbReference>
<name>A0ABY0HGS7_9PEZI</name>
<keyword evidence="6 8" id="KW-0560">Oxidoreductase</keyword>
<comment type="cofactor">
    <cofactor evidence="1">
        <name>NAD(+)</name>
        <dbReference type="ChEBI" id="CHEBI:57540"/>
    </cofactor>
</comment>
<dbReference type="Pfam" id="PF01593">
    <property type="entry name" value="Amino_oxidase"/>
    <property type="match status" value="1"/>
</dbReference>
<dbReference type="InterPro" id="IPR008150">
    <property type="entry name" value="Phytoene_DH_bac_CS"/>
</dbReference>
<dbReference type="InterPro" id="IPR036188">
    <property type="entry name" value="FAD/NAD-bd_sf"/>
</dbReference>
<evidence type="ECO:0000259" key="10">
    <source>
        <dbReference type="Pfam" id="PF01593"/>
    </source>
</evidence>
<comment type="similarity">
    <text evidence="3 8">Belongs to the carotenoid/retinoid oxidoreductase family.</text>
</comment>
<evidence type="ECO:0000256" key="2">
    <source>
        <dbReference type="ARBA" id="ARBA00004829"/>
    </source>
</evidence>